<feature type="transmembrane region" description="Helical" evidence="1">
    <location>
        <begin position="479"/>
        <end position="501"/>
    </location>
</feature>
<feature type="transmembrane region" description="Helical" evidence="1">
    <location>
        <begin position="144"/>
        <end position="172"/>
    </location>
</feature>
<feature type="transmembrane region" description="Helical" evidence="1">
    <location>
        <begin position="402"/>
        <end position="425"/>
    </location>
</feature>
<feature type="transmembrane region" description="Helical" evidence="1">
    <location>
        <begin position="21"/>
        <end position="44"/>
    </location>
</feature>
<reference evidence="2" key="1">
    <citation type="submission" date="2020-08" db="EMBL/GenBank/DDBJ databases">
        <title>Sulfitobacter aestuariivivens sp. nov., isolated from a tidal flat.</title>
        <authorList>
            <person name="Park S."/>
            <person name="Yoon J.-H."/>
        </authorList>
    </citation>
    <scope>NUCLEOTIDE SEQUENCE</scope>
    <source>
        <strain evidence="2">TSTF-M16</strain>
    </source>
</reference>
<evidence type="ECO:0000313" key="2">
    <source>
        <dbReference type="EMBL" id="MBD3662363.1"/>
    </source>
</evidence>
<keyword evidence="1" id="KW-0472">Membrane</keyword>
<evidence type="ECO:0000256" key="1">
    <source>
        <dbReference type="SAM" id="Phobius"/>
    </source>
</evidence>
<dbReference type="RefSeq" id="WP_191073408.1">
    <property type="nucleotide sequence ID" value="NZ_JACTAG010000001.1"/>
</dbReference>
<gene>
    <name evidence="2" type="ORF">H9Q16_00355</name>
</gene>
<feature type="transmembrane region" description="Helical" evidence="1">
    <location>
        <begin position="243"/>
        <end position="262"/>
    </location>
</feature>
<proteinExistence type="predicted"/>
<protein>
    <submittedName>
        <fullName evidence="2">Uncharacterized protein</fullName>
    </submittedName>
</protein>
<keyword evidence="3" id="KW-1185">Reference proteome</keyword>
<keyword evidence="1" id="KW-1133">Transmembrane helix</keyword>
<dbReference type="EMBL" id="JACTAG010000001">
    <property type="protein sequence ID" value="MBD3662363.1"/>
    <property type="molecule type" value="Genomic_DNA"/>
</dbReference>
<comment type="caution">
    <text evidence="2">The sequence shown here is derived from an EMBL/GenBank/DDBJ whole genome shotgun (WGS) entry which is preliminary data.</text>
</comment>
<evidence type="ECO:0000313" key="3">
    <source>
        <dbReference type="Proteomes" id="UP000635142"/>
    </source>
</evidence>
<keyword evidence="1" id="KW-0812">Transmembrane</keyword>
<sequence>MDAALVRLLILRLRGGVRLRLTQLASLRGALFLLAIGGIIWLLVVGGRSSPDLALFGDAIFDAQTVRENVDTFMPLGLLGMTLFTVLLTTGPSFHFSPNEINFLFVGPFSRRDLMVYKFTAYLAGAFLTAAIVTPFALEQTGTALSAFVATFLMLVFIQLNSAAAGMAWQAFGGNRRARMRRLAVAMLFTLAVAIAFSVWVVAGHSIFDSLADFRHSWIGTVILAPYIVFAQLFVPHPLFPNMIAWATLAVVINAALLQAIIKLDGRTTDSSLAENSRQNARWDRMKQDGSFWATERNEVRSLRHPPVLGGLGPIAWRQVINARRNAAKVVAVFVVIAACTGPLYSILELTVTDTRVLAVIYFFFTFIVPRTLICDFRGDLSRMEIYKTLPIAPWRICVSQLLVQVGLAYVIALTMIASILFFADGVTADIALILAIFALPISVLIYTVENTIFLLFPTKLVPMGRADFEFLGRAIVEFIVKTVIILGASLAAIGAGIFTFAKITNSWFHSGIISWMTMAIIGMLTTVALRYAYNRFAVAETFE</sequence>
<dbReference type="Proteomes" id="UP000635142">
    <property type="component" value="Unassembled WGS sequence"/>
</dbReference>
<feature type="transmembrane region" description="Helical" evidence="1">
    <location>
        <begin position="431"/>
        <end position="458"/>
    </location>
</feature>
<organism evidence="2 3">
    <name type="scientific">Sulfitobacter aestuariivivens</name>
    <dbReference type="NCBI Taxonomy" id="2766981"/>
    <lineage>
        <taxon>Bacteria</taxon>
        <taxon>Pseudomonadati</taxon>
        <taxon>Pseudomonadota</taxon>
        <taxon>Alphaproteobacteria</taxon>
        <taxon>Rhodobacterales</taxon>
        <taxon>Roseobacteraceae</taxon>
        <taxon>Sulfitobacter</taxon>
    </lineage>
</organism>
<feature type="transmembrane region" description="Helical" evidence="1">
    <location>
        <begin position="360"/>
        <end position="381"/>
    </location>
</feature>
<feature type="transmembrane region" description="Helical" evidence="1">
    <location>
        <begin position="327"/>
        <end position="348"/>
    </location>
</feature>
<feature type="transmembrane region" description="Helical" evidence="1">
    <location>
        <begin position="115"/>
        <end position="138"/>
    </location>
</feature>
<dbReference type="AlphaFoldDB" id="A0A927HDI4"/>
<accession>A0A927HDI4</accession>
<feature type="transmembrane region" description="Helical" evidence="1">
    <location>
        <begin position="73"/>
        <end position="94"/>
    </location>
</feature>
<feature type="transmembrane region" description="Helical" evidence="1">
    <location>
        <begin position="513"/>
        <end position="534"/>
    </location>
</feature>
<feature type="transmembrane region" description="Helical" evidence="1">
    <location>
        <begin position="184"/>
        <end position="208"/>
    </location>
</feature>
<name>A0A927HDI4_9RHOB</name>